<comment type="similarity">
    <text evidence="1 2">Belongs to the small heat shock protein (HSP20) family.</text>
</comment>
<evidence type="ECO:0000256" key="2">
    <source>
        <dbReference type="RuleBase" id="RU003616"/>
    </source>
</evidence>
<dbReference type="SUPFAM" id="SSF49764">
    <property type="entry name" value="HSP20-like chaperones"/>
    <property type="match status" value="1"/>
</dbReference>
<dbReference type="PANTHER" id="PTHR11527">
    <property type="entry name" value="HEAT-SHOCK PROTEIN 20 FAMILY MEMBER"/>
    <property type="match status" value="1"/>
</dbReference>
<dbReference type="Proteomes" id="UP001500665">
    <property type="component" value="Unassembled WGS sequence"/>
</dbReference>
<evidence type="ECO:0000259" key="3">
    <source>
        <dbReference type="PROSITE" id="PS01031"/>
    </source>
</evidence>
<protein>
    <submittedName>
        <fullName evidence="4">Hsp20/alpha crystallin family protein</fullName>
    </submittedName>
</protein>
<dbReference type="InterPro" id="IPR002068">
    <property type="entry name" value="A-crystallin/Hsp20_dom"/>
</dbReference>
<keyword evidence="5" id="KW-1185">Reference proteome</keyword>
<dbReference type="Gene3D" id="2.60.40.790">
    <property type="match status" value="1"/>
</dbReference>
<evidence type="ECO:0000313" key="5">
    <source>
        <dbReference type="Proteomes" id="UP001500665"/>
    </source>
</evidence>
<dbReference type="InterPro" id="IPR031107">
    <property type="entry name" value="Small_HSP"/>
</dbReference>
<reference evidence="5" key="1">
    <citation type="journal article" date="2019" name="Int. J. Syst. Evol. Microbiol.">
        <title>The Global Catalogue of Microorganisms (GCM) 10K type strain sequencing project: providing services to taxonomists for standard genome sequencing and annotation.</title>
        <authorList>
            <consortium name="The Broad Institute Genomics Platform"/>
            <consortium name="The Broad Institute Genome Sequencing Center for Infectious Disease"/>
            <person name="Wu L."/>
            <person name="Ma J."/>
        </authorList>
    </citation>
    <scope>NUCLEOTIDE SEQUENCE [LARGE SCALE GENOMIC DNA]</scope>
    <source>
        <strain evidence="5">JCM 10696</strain>
    </source>
</reference>
<proteinExistence type="inferred from homology"/>
<dbReference type="Pfam" id="PF00011">
    <property type="entry name" value="HSP20"/>
    <property type="match status" value="1"/>
</dbReference>
<feature type="domain" description="SHSP" evidence="3">
    <location>
        <begin position="21"/>
        <end position="135"/>
    </location>
</feature>
<dbReference type="EMBL" id="BAAAHH010000020">
    <property type="protein sequence ID" value="GAA0958317.1"/>
    <property type="molecule type" value="Genomic_DNA"/>
</dbReference>
<organism evidence="4 5">
    <name type="scientific">Actinocorallia libanotica</name>
    <dbReference type="NCBI Taxonomy" id="46162"/>
    <lineage>
        <taxon>Bacteria</taxon>
        <taxon>Bacillati</taxon>
        <taxon>Actinomycetota</taxon>
        <taxon>Actinomycetes</taxon>
        <taxon>Streptosporangiales</taxon>
        <taxon>Thermomonosporaceae</taxon>
        <taxon>Actinocorallia</taxon>
    </lineage>
</organism>
<gene>
    <name evidence="4" type="ORF">GCM10009550_46740</name>
</gene>
<accession>A0ABP4C368</accession>
<dbReference type="CDD" id="cd06464">
    <property type="entry name" value="ACD_sHsps-like"/>
    <property type="match status" value="1"/>
</dbReference>
<dbReference type="InterPro" id="IPR008978">
    <property type="entry name" value="HSP20-like_chaperone"/>
</dbReference>
<sequence>MLMRTDPFRELDHFSQQLLGTGARPPAMPMDAYRSGEEFVVHFDLPGVDPESIDLDVERNVLTVRAERRRPSGDAREGVEPIATERPTGTFSRRLFLGDALDTERIDASYDLGVLTLRIPVSEHAKPRKIKISGGPERRAIPV</sequence>
<dbReference type="RefSeq" id="WP_344243051.1">
    <property type="nucleotide sequence ID" value="NZ_BAAAHH010000020.1"/>
</dbReference>
<comment type="caution">
    <text evidence="4">The sequence shown here is derived from an EMBL/GenBank/DDBJ whole genome shotgun (WGS) entry which is preliminary data.</text>
</comment>
<dbReference type="PROSITE" id="PS01031">
    <property type="entry name" value="SHSP"/>
    <property type="match status" value="1"/>
</dbReference>
<evidence type="ECO:0000313" key="4">
    <source>
        <dbReference type="EMBL" id="GAA0958317.1"/>
    </source>
</evidence>
<name>A0ABP4C368_9ACTN</name>
<evidence type="ECO:0000256" key="1">
    <source>
        <dbReference type="PROSITE-ProRule" id="PRU00285"/>
    </source>
</evidence>